<protein>
    <recommendedName>
        <fullName evidence="8">Glutamate 5-kinase</fullName>
        <ecNumber evidence="8">2.7.2.11</ecNumber>
    </recommendedName>
    <alternativeName>
        <fullName evidence="8">Gamma-glutamyl kinase</fullName>
        <shortName evidence="8">GK</shortName>
    </alternativeName>
</protein>
<organism evidence="10 11">
    <name type="scientific">Parasphingopyxis lamellibrachiae</name>
    <dbReference type="NCBI Taxonomy" id="680125"/>
    <lineage>
        <taxon>Bacteria</taxon>
        <taxon>Pseudomonadati</taxon>
        <taxon>Pseudomonadota</taxon>
        <taxon>Alphaproteobacteria</taxon>
        <taxon>Sphingomonadales</taxon>
        <taxon>Sphingomonadaceae</taxon>
        <taxon>Parasphingopyxis</taxon>
    </lineage>
</organism>
<dbReference type="AlphaFoldDB" id="A0A3D9FEX5"/>
<comment type="similarity">
    <text evidence="8">Belongs to the glutamate 5-kinase family.</text>
</comment>
<dbReference type="InterPro" id="IPR015947">
    <property type="entry name" value="PUA-like_sf"/>
</dbReference>
<reference evidence="10 11" key="1">
    <citation type="submission" date="2018-07" db="EMBL/GenBank/DDBJ databases">
        <title>Genomic Encyclopedia of Type Strains, Phase IV (KMG-IV): sequencing the most valuable type-strain genomes for metagenomic binning, comparative biology and taxonomic classification.</title>
        <authorList>
            <person name="Goeker M."/>
        </authorList>
    </citation>
    <scope>NUCLEOTIDE SEQUENCE [LARGE SCALE GENOMIC DNA]</scope>
    <source>
        <strain evidence="10 11">DSM 26725</strain>
    </source>
</reference>
<feature type="binding site" evidence="8">
    <location>
        <position position="157"/>
    </location>
    <ligand>
        <name>substrate</name>
    </ligand>
</feature>
<dbReference type="GO" id="GO:0003723">
    <property type="term" value="F:RNA binding"/>
    <property type="evidence" value="ECO:0007669"/>
    <property type="project" value="InterPro"/>
</dbReference>
<keyword evidence="11" id="KW-1185">Reference proteome</keyword>
<name>A0A3D9FEX5_9SPHN</name>
<dbReference type="GO" id="GO:0005524">
    <property type="term" value="F:ATP binding"/>
    <property type="evidence" value="ECO:0007669"/>
    <property type="project" value="UniProtKB-KW"/>
</dbReference>
<dbReference type="InterPro" id="IPR001057">
    <property type="entry name" value="Glu/AcGlu_kinase"/>
</dbReference>
<feature type="binding site" evidence="8">
    <location>
        <position position="17"/>
    </location>
    <ligand>
        <name>ATP</name>
        <dbReference type="ChEBI" id="CHEBI:30616"/>
    </ligand>
</feature>
<dbReference type="Pfam" id="PF00696">
    <property type="entry name" value="AA_kinase"/>
    <property type="match status" value="1"/>
</dbReference>
<dbReference type="CDD" id="cd21157">
    <property type="entry name" value="PUA_G5K"/>
    <property type="match status" value="1"/>
</dbReference>
<evidence type="ECO:0000256" key="3">
    <source>
        <dbReference type="ARBA" id="ARBA00022650"/>
    </source>
</evidence>
<dbReference type="Gene3D" id="2.30.130.10">
    <property type="entry name" value="PUA domain"/>
    <property type="match status" value="1"/>
</dbReference>
<dbReference type="SMART" id="SM00359">
    <property type="entry name" value="PUA"/>
    <property type="match status" value="1"/>
</dbReference>
<dbReference type="EC" id="2.7.2.11" evidence="8"/>
<keyword evidence="5 8" id="KW-0547">Nucleotide-binding</keyword>
<dbReference type="InterPro" id="IPR002478">
    <property type="entry name" value="PUA"/>
</dbReference>
<comment type="function">
    <text evidence="8">Catalyzes the transfer of a phosphate group to glutamate to form L-glutamate 5-phosphate.</text>
</comment>
<evidence type="ECO:0000256" key="6">
    <source>
        <dbReference type="ARBA" id="ARBA00022777"/>
    </source>
</evidence>
<dbReference type="InterPro" id="IPR041739">
    <property type="entry name" value="G5K_ProB"/>
</dbReference>
<dbReference type="PROSITE" id="PS50890">
    <property type="entry name" value="PUA"/>
    <property type="match status" value="1"/>
</dbReference>
<dbReference type="GO" id="GO:0004349">
    <property type="term" value="F:glutamate 5-kinase activity"/>
    <property type="evidence" value="ECO:0007669"/>
    <property type="project" value="UniProtKB-UniRule"/>
</dbReference>
<evidence type="ECO:0000256" key="1">
    <source>
        <dbReference type="ARBA" id="ARBA00022490"/>
    </source>
</evidence>
<keyword evidence="2 8" id="KW-0028">Amino-acid biosynthesis</keyword>
<dbReference type="OrthoDB" id="9804434at2"/>
<dbReference type="InterPro" id="IPR001048">
    <property type="entry name" value="Asp/Glu/Uridylate_kinase"/>
</dbReference>
<evidence type="ECO:0000256" key="8">
    <source>
        <dbReference type="HAMAP-Rule" id="MF_00456"/>
    </source>
</evidence>
<dbReference type="PIRSF" id="PIRSF000729">
    <property type="entry name" value="GK"/>
    <property type="match status" value="1"/>
</dbReference>
<dbReference type="Gene3D" id="3.40.1160.10">
    <property type="entry name" value="Acetylglutamate kinase-like"/>
    <property type="match status" value="1"/>
</dbReference>
<feature type="binding site" evidence="8">
    <location>
        <begin position="220"/>
        <end position="226"/>
    </location>
    <ligand>
        <name>ATP</name>
        <dbReference type="ChEBI" id="CHEBI:30616"/>
    </ligand>
</feature>
<feature type="binding site" evidence="8">
    <location>
        <begin position="177"/>
        <end position="178"/>
    </location>
    <ligand>
        <name>ATP</name>
        <dbReference type="ChEBI" id="CHEBI:30616"/>
    </ligand>
</feature>
<dbReference type="InterPro" id="IPR036974">
    <property type="entry name" value="PUA_sf"/>
</dbReference>
<dbReference type="PANTHER" id="PTHR43654:SF1">
    <property type="entry name" value="ISOPENTENYL PHOSPHATE KINASE"/>
    <property type="match status" value="1"/>
</dbReference>
<proteinExistence type="inferred from homology"/>
<dbReference type="PANTHER" id="PTHR43654">
    <property type="entry name" value="GLUTAMATE 5-KINASE"/>
    <property type="match status" value="1"/>
</dbReference>
<comment type="caution">
    <text evidence="10">The sequence shown here is derived from an EMBL/GenBank/DDBJ whole genome shotgun (WGS) entry which is preliminary data.</text>
</comment>
<dbReference type="EMBL" id="QRDP01000004">
    <property type="protein sequence ID" value="RED16370.1"/>
    <property type="molecule type" value="Genomic_DNA"/>
</dbReference>
<evidence type="ECO:0000256" key="2">
    <source>
        <dbReference type="ARBA" id="ARBA00022605"/>
    </source>
</evidence>
<evidence type="ECO:0000313" key="10">
    <source>
        <dbReference type="EMBL" id="RED16370.1"/>
    </source>
</evidence>
<sequence length="374" mass="38809">MSADIFDPDNCSCLVIKIGSALLVGEDGAVRREWLAGLADDIADRHARGQKIIVVSSGSVALGSHILELDKAESRGLEDAQAAAAVGQISLSQAWAELLGARDMMAALILVTLGDLEDRRRYLNASATLDRLLSLGAIPVVNENDSVATEAIRFGDNDRLAARVGQAGSAKGVILLSDVAGLYNANPDKDAGAQMIPEISDIDDDIMAMADRGSGSGMGSGGMVSKLEAAKIATSAGIPLAIVSGKRSNPLGSYAKDNVGTIFKAQPPASARKAWLAGRLTSQGQIVIDLGAVEALRGGGSLLSAGAVAISGMFERGDVVDIADKHGKVIARGLAEYDSVSTARIVGKKSVELEEILGYAPRSAIVHRDHMVLF</sequence>
<dbReference type="InterPro" id="IPR036393">
    <property type="entry name" value="AceGlu_kinase-like_sf"/>
</dbReference>
<dbReference type="InterPro" id="IPR011529">
    <property type="entry name" value="Glu_5kinase"/>
</dbReference>
<dbReference type="HAMAP" id="MF_00456">
    <property type="entry name" value="ProB"/>
    <property type="match status" value="1"/>
</dbReference>
<keyword evidence="3 8" id="KW-0641">Proline biosynthesis</keyword>
<accession>A0A3D9FEX5</accession>
<evidence type="ECO:0000256" key="7">
    <source>
        <dbReference type="ARBA" id="ARBA00022840"/>
    </source>
</evidence>
<evidence type="ECO:0000256" key="4">
    <source>
        <dbReference type="ARBA" id="ARBA00022679"/>
    </source>
</evidence>
<dbReference type="CDD" id="cd04242">
    <property type="entry name" value="AAK_G5K_ProB"/>
    <property type="match status" value="1"/>
</dbReference>
<dbReference type="InterPro" id="IPR005715">
    <property type="entry name" value="Glu_5kinase/COase_Synthase"/>
</dbReference>
<dbReference type="FunFam" id="3.40.1160.10:FF:000006">
    <property type="entry name" value="Glutamate 5-kinase"/>
    <property type="match status" value="1"/>
</dbReference>
<comment type="catalytic activity">
    <reaction evidence="8">
        <text>L-glutamate + ATP = L-glutamyl 5-phosphate + ADP</text>
        <dbReference type="Rhea" id="RHEA:14877"/>
        <dbReference type="ChEBI" id="CHEBI:29985"/>
        <dbReference type="ChEBI" id="CHEBI:30616"/>
        <dbReference type="ChEBI" id="CHEBI:58274"/>
        <dbReference type="ChEBI" id="CHEBI:456216"/>
        <dbReference type="EC" id="2.7.2.11"/>
    </reaction>
</comment>
<dbReference type="UniPathway" id="UPA00098">
    <property type="reaction ID" value="UER00359"/>
</dbReference>
<dbReference type="Proteomes" id="UP000256310">
    <property type="component" value="Unassembled WGS sequence"/>
</dbReference>
<dbReference type="PROSITE" id="PS00902">
    <property type="entry name" value="GLUTAMATE_5_KINASE"/>
    <property type="match status" value="1"/>
</dbReference>
<dbReference type="InterPro" id="IPR019797">
    <property type="entry name" value="Glutamate_5-kinase_CS"/>
</dbReference>
<comment type="subcellular location">
    <subcellularLocation>
        <location evidence="8">Cytoplasm</location>
    </subcellularLocation>
</comment>
<dbReference type="SUPFAM" id="SSF53633">
    <property type="entry name" value="Carbamate kinase-like"/>
    <property type="match status" value="1"/>
</dbReference>
<evidence type="ECO:0000313" key="11">
    <source>
        <dbReference type="Proteomes" id="UP000256310"/>
    </source>
</evidence>
<evidence type="ECO:0000259" key="9">
    <source>
        <dbReference type="SMART" id="SM00359"/>
    </source>
</evidence>
<dbReference type="PRINTS" id="PR00474">
    <property type="entry name" value="GLU5KINASE"/>
</dbReference>
<keyword evidence="4 8" id="KW-0808">Transferase</keyword>
<dbReference type="Pfam" id="PF01472">
    <property type="entry name" value="PUA"/>
    <property type="match status" value="1"/>
</dbReference>
<keyword evidence="7 8" id="KW-0067">ATP-binding</keyword>
<comment type="pathway">
    <text evidence="8">Amino-acid biosynthesis; L-proline biosynthesis; L-glutamate 5-semialdehyde from L-glutamate: step 1/2.</text>
</comment>
<evidence type="ECO:0000256" key="5">
    <source>
        <dbReference type="ARBA" id="ARBA00022741"/>
    </source>
</evidence>
<dbReference type="RefSeq" id="WP_116235784.1">
    <property type="nucleotide sequence ID" value="NZ_QRDP01000004.1"/>
</dbReference>
<feature type="binding site" evidence="8">
    <location>
        <position position="57"/>
    </location>
    <ligand>
        <name>substrate</name>
    </ligand>
</feature>
<gene>
    <name evidence="8" type="primary">proB</name>
    <name evidence="10" type="ORF">DFR46_1393</name>
</gene>
<dbReference type="GO" id="GO:0005829">
    <property type="term" value="C:cytosol"/>
    <property type="evidence" value="ECO:0007669"/>
    <property type="project" value="TreeGrafter"/>
</dbReference>
<keyword evidence="6 8" id="KW-0418">Kinase</keyword>
<feature type="domain" description="PUA" evidence="9">
    <location>
        <begin position="284"/>
        <end position="366"/>
    </location>
</feature>
<dbReference type="NCBIfam" id="TIGR01027">
    <property type="entry name" value="proB"/>
    <property type="match status" value="1"/>
</dbReference>
<dbReference type="GO" id="GO:0055129">
    <property type="term" value="P:L-proline biosynthetic process"/>
    <property type="evidence" value="ECO:0007669"/>
    <property type="project" value="UniProtKB-UniRule"/>
</dbReference>
<dbReference type="SUPFAM" id="SSF88697">
    <property type="entry name" value="PUA domain-like"/>
    <property type="match status" value="1"/>
</dbReference>
<feature type="binding site" evidence="8">
    <location>
        <position position="145"/>
    </location>
    <ligand>
        <name>substrate</name>
    </ligand>
</feature>
<keyword evidence="1 8" id="KW-0963">Cytoplasm</keyword>